<evidence type="ECO:0000259" key="6">
    <source>
        <dbReference type="PROSITE" id="PS50835"/>
    </source>
</evidence>
<dbReference type="SUPFAM" id="SSF48726">
    <property type="entry name" value="Immunoglobulin"/>
    <property type="match status" value="1"/>
</dbReference>
<protein>
    <recommendedName>
        <fullName evidence="6">Ig-like domain-containing protein</fullName>
    </recommendedName>
</protein>
<dbReference type="AlphaFoldDB" id="A0A8C0QXE1"/>
<dbReference type="Gene3D" id="2.60.40.10">
    <property type="entry name" value="Immunoglobulins"/>
    <property type="match status" value="1"/>
</dbReference>
<organism evidence="7 8">
    <name type="scientific">Canis lupus dingo</name>
    <name type="common">dingo</name>
    <dbReference type="NCBI Taxonomy" id="286419"/>
    <lineage>
        <taxon>Eukaryota</taxon>
        <taxon>Metazoa</taxon>
        <taxon>Chordata</taxon>
        <taxon>Craniata</taxon>
        <taxon>Vertebrata</taxon>
        <taxon>Euteleostomi</taxon>
        <taxon>Mammalia</taxon>
        <taxon>Eutheria</taxon>
        <taxon>Laurasiatheria</taxon>
        <taxon>Carnivora</taxon>
        <taxon>Caniformia</taxon>
        <taxon>Canidae</taxon>
        <taxon>Canis</taxon>
    </lineage>
</organism>
<dbReference type="PROSITE" id="PS50835">
    <property type="entry name" value="IG_LIKE"/>
    <property type="match status" value="1"/>
</dbReference>
<dbReference type="GeneTree" id="ENSGT00940000154455"/>
<dbReference type="GO" id="GO:0042101">
    <property type="term" value="C:T cell receptor complex"/>
    <property type="evidence" value="ECO:0007669"/>
    <property type="project" value="UniProtKB-KW"/>
</dbReference>
<accession>A0A8C0QXE1</accession>
<keyword evidence="1" id="KW-0732">Signal</keyword>
<reference evidence="7" key="2">
    <citation type="submission" date="2025-09" db="UniProtKB">
        <authorList>
            <consortium name="Ensembl"/>
        </authorList>
    </citation>
    <scope>IDENTIFICATION</scope>
</reference>
<dbReference type="SMART" id="SM00406">
    <property type="entry name" value="IGv"/>
    <property type="match status" value="1"/>
</dbReference>
<dbReference type="PANTHER" id="PTHR19367:SF43">
    <property type="entry name" value="T CELL RECEPTOR ALPHA VARIABLE 6-4-RELATED"/>
    <property type="match status" value="1"/>
</dbReference>
<evidence type="ECO:0000256" key="2">
    <source>
        <dbReference type="ARBA" id="ARBA00023130"/>
    </source>
</evidence>
<dbReference type="GO" id="GO:0002250">
    <property type="term" value="P:adaptive immune response"/>
    <property type="evidence" value="ECO:0007669"/>
    <property type="project" value="UniProtKB-KW"/>
</dbReference>
<keyword evidence="5" id="KW-1279">T cell receptor</keyword>
<evidence type="ECO:0000256" key="5">
    <source>
        <dbReference type="ARBA" id="ARBA00043266"/>
    </source>
</evidence>
<dbReference type="InterPro" id="IPR013106">
    <property type="entry name" value="Ig_V-set"/>
</dbReference>
<name>A0A8C0QXE1_CANLU</name>
<dbReference type="InterPro" id="IPR051287">
    <property type="entry name" value="TCR_variable_region"/>
</dbReference>
<dbReference type="Ensembl" id="ENSCAFT00020011467.1">
    <property type="protein sequence ID" value="ENSCAFP00020009875.1"/>
    <property type="gene ID" value="ENSCAFG00020008019.1"/>
</dbReference>
<dbReference type="InterPro" id="IPR036179">
    <property type="entry name" value="Ig-like_dom_sf"/>
</dbReference>
<evidence type="ECO:0000256" key="1">
    <source>
        <dbReference type="ARBA" id="ARBA00022729"/>
    </source>
</evidence>
<dbReference type="PANTHER" id="PTHR19367">
    <property type="entry name" value="T-CELL RECEPTOR ALPHA CHAIN V REGION"/>
    <property type="match status" value="1"/>
</dbReference>
<keyword evidence="4" id="KW-0393">Immunoglobulin domain</keyword>
<feature type="domain" description="Ig-like" evidence="6">
    <location>
        <begin position="14"/>
        <end position="126"/>
    </location>
</feature>
<dbReference type="InterPro" id="IPR013783">
    <property type="entry name" value="Ig-like_fold"/>
</dbReference>
<sequence length="139" mass="15298">MRFIPEVQEWFTSPKTVSVTQISFLFPPGQTHGDSVNQTEGQVTLSEVGFLTMNCTFSTSRTPTLFWYVQYLGEGPKLLLKAMTDKEKGSNKGFEATLDKTSRSFHLKKGSVQLSDSAVYYCALRDTVIGTAGGPGCKL</sequence>
<dbReference type="Proteomes" id="UP000694391">
    <property type="component" value="Unplaced"/>
</dbReference>
<keyword evidence="3" id="KW-0675">Receptor</keyword>
<proteinExistence type="predicted"/>
<dbReference type="InterPro" id="IPR007110">
    <property type="entry name" value="Ig-like_dom"/>
</dbReference>
<evidence type="ECO:0000313" key="7">
    <source>
        <dbReference type="Ensembl" id="ENSCAFP00020009875.1"/>
    </source>
</evidence>
<reference evidence="7" key="1">
    <citation type="submission" date="2025-08" db="UniProtKB">
        <authorList>
            <consortium name="Ensembl"/>
        </authorList>
    </citation>
    <scope>IDENTIFICATION</scope>
</reference>
<evidence type="ECO:0000256" key="4">
    <source>
        <dbReference type="ARBA" id="ARBA00023319"/>
    </source>
</evidence>
<evidence type="ECO:0000256" key="3">
    <source>
        <dbReference type="ARBA" id="ARBA00023170"/>
    </source>
</evidence>
<keyword evidence="5" id="KW-0391">Immunity</keyword>
<keyword evidence="8" id="KW-1185">Reference proteome</keyword>
<evidence type="ECO:0000313" key="8">
    <source>
        <dbReference type="Proteomes" id="UP000694391"/>
    </source>
</evidence>
<keyword evidence="2" id="KW-1064">Adaptive immunity</keyword>
<dbReference type="Pfam" id="PF07686">
    <property type="entry name" value="V-set"/>
    <property type="match status" value="1"/>
</dbReference>